<evidence type="ECO:0000256" key="10">
    <source>
        <dbReference type="SAM" id="MobiDB-lite"/>
    </source>
</evidence>
<keyword evidence="6 7" id="KW-0627">Porphyrin biosynthesis</keyword>
<evidence type="ECO:0000256" key="8">
    <source>
        <dbReference type="RuleBase" id="RU000554"/>
    </source>
</evidence>
<dbReference type="EC" id="4.1.1.37" evidence="3 7"/>
<dbReference type="GO" id="GO:0005829">
    <property type="term" value="C:cytosol"/>
    <property type="evidence" value="ECO:0007669"/>
    <property type="project" value="TreeGrafter"/>
</dbReference>
<protein>
    <recommendedName>
        <fullName evidence="3 7">Uroporphyrinogen decarboxylase</fullName>
        <shortName evidence="7">UPD</shortName>
        <shortName evidence="7">URO-D</shortName>
        <ecNumber evidence="3 7">4.1.1.37</ecNumber>
    </recommendedName>
</protein>
<dbReference type="UniPathway" id="UPA00251">
    <property type="reaction ID" value="UER00321"/>
</dbReference>
<feature type="binding site" evidence="7">
    <location>
        <position position="170"/>
    </location>
    <ligand>
        <name>substrate</name>
    </ligand>
</feature>
<dbReference type="NCBIfam" id="TIGR01464">
    <property type="entry name" value="hemE"/>
    <property type="match status" value="1"/>
</dbReference>
<dbReference type="Gene3D" id="3.20.20.210">
    <property type="match status" value="1"/>
</dbReference>
<evidence type="ECO:0000313" key="13">
    <source>
        <dbReference type="Proteomes" id="UP000008703"/>
    </source>
</evidence>
<evidence type="ECO:0000256" key="3">
    <source>
        <dbReference type="ARBA" id="ARBA00012288"/>
    </source>
</evidence>
<feature type="binding site" evidence="7">
    <location>
        <position position="226"/>
    </location>
    <ligand>
        <name>substrate</name>
    </ligand>
</feature>
<feature type="binding site" evidence="7">
    <location>
        <position position="344"/>
    </location>
    <ligand>
        <name>substrate</name>
    </ligand>
</feature>
<keyword evidence="4 7" id="KW-0210">Decarboxylase</keyword>
<evidence type="ECO:0000256" key="1">
    <source>
        <dbReference type="ARBA" id="ARBA00004804"/>
    </source>
</evidence>
<dbReference type="eggNOG" id="COG0407">
    <property type="taxonomic scope" value="Bacteria"/>
</dbReference>
<dbReference type="PANTHER" id="PTHR21091:SF169">
    <property type="entry name" value="UROPORPHYRINOGEN DECARBOXYLASE"/>
    <property type="match status" value="1"/>
</dbReference>
<dbReference type="InterPro" id="IPR000257">
    <property type="entry name" value="Uroporphyrinogen_deCOase"/>
</dbReference>
<keyword evidence="5 7" id="KW-0456">Lyase</keyword>
<proteinExistence type="inferred from homology"/>
<comment type="pathway">
    <text evidence="1 7 8">Porphyrin-containing compound metabolism; protoporphyrin-IX biosynthesis; coproporphyrinogen-III from 5-aminolevulinate: step 4/4.</text>
</comment>
<dbReference type="GO" id="GO:0019353">
    <property type="term" value="P:protoporphyrinogen IX biosynthetic process from glutamate"/>
    <property type="evidence" value="ECO:0007669"/>
    <property type="project" value="TreeGrafter"/>
</dbReference>
<feature type="domain" description="Uroporphyrinogen decarboxylase (URO-D)" evidence="11">
    <location>
        <begin position="37"/>
        <end position="46"/>
    </location>
</feature>
<dbReference type="CDD" id="cd00717">
    <property type="entry name" value="URO-D"/>
    <property type="match status" value="1"/>
</dbReference>
<feature type="region of interest" description="Disordered" evidence="10">
    <location>
        <begin position="362"/>
        <end position="384"/>
    </location>
</feature>
<dbReference type="Pfam" id="PF01208">
    <property type="entry name" value="URO-D"/>
    <property type="match status" value="1"/>
</dbReference>
<dbReference type="GO" id="GO:0004853">
    <property type="term" value="F:uroporphyrinogen decarboxylase activity"/>
    <property type="evidence" value="ECO:0007669"/>
    <property type="project" value="UniProtKB-UniRule"/>
</dbReference>
<feature type="site" description="Transition state stabilizer" evidence="7">
    <location>
        <position position="92"/>
    </location>
</feature>
<dbReference type="HAMAP" id="MF_00218">
    <property type="entry name" value="URO_D"/>
    <property type="match status" value="1"/>
</dbReference>
<dbReference type="InterPro" id="IPR006361">
    <property type="entry name" value="Uroporphyrinogen_deCO2ase_HemE"/>
</dbReference>
<feature type="binding site" evidence="7">
    <location>
        <position position="92"/>
    </location>
    <ligand>
        <name>substrate</name>
    </ligand>
</feature>
<evidence type="ECO:0000256" key="7">
    <source>
        <dbReference type="HAMAP-Rule" id="MF_00218"/>
    </source>
</evidence>
<evidence type="ECO:0000259" key="11">
    <source>
        <dbReference type="PROSITE" id="PS00906"/>
    </source>
</evidence>
<keyword evidence="13" id="KW-1185">Reference proteome</keyword>
<dbReference type="InterPro" id="IPR038071">
    <property type="entry name" value="UROD/MetE-like_sf"/>
</dbReference>
<accession>G2NY36</accession>
<evidence type="ECO:0000256" key="9">
    <source>
        <dbReference type="RuleBase" id="RU004169"/>
    </source>
</evidence>
<reference evidence="12" key="1">
    <citation type="submission" date="2011-08" db="EMBL/GenBank/DDBJ databases">
        <title>Complete sequence of chromosome of Streptomyces violaceusniger Tu 4113.</title>
        <authorList>
            <consortium name="US DOE Joint Genome Institute"/>
            <person name="Lucas S."/>
            <person name="Han J."/>
            <person name="Lapidus A."/>
            <person name="Cheng J.-F."/>
            <person name="Goodwin L."/>
            <person name="Pitluck S."/>
            <person name="Peters L."/>
            <person name="Ivanova N."/>
            <person name="Daligault H."/>
            <person name="Detter J.C."/>
            <person name="Han C."/>
            <person name="Tapia R."/>
            <person name="Land M."/>
            <person name="Hauser L."/>
            <person name="Kyrpides N."/>
            <person name="Ivanova N."/>
            <person name="Pagani I."/>
            <person name="Hagen A."/>
            <person name="Katz L."/>
            <person name="Fiedler H.-P."/>
            <person name="Keasling J."/>
            <person name="Fortman J."/>
            <person name="Woyke T."/>
        </authorList>
    </citation>
    <scope>NUCLEOTIDE SEQUENCE [LARGE SCALE GENOMIC DNA]</scope>
    <source>
        <strain evidence="12">Tu 4113</strain>
    </source>
</reference>
<feature type="binding site" evidence="7">
    <location>
        <begin position="42"/>
        <end position="46"/>
    </location>
    <ligand>
        <name>substrate</name>
    </ligand>
</feature>
<evidence type="ECO:0000256" key="6">
    <source>
        <dbReference type="ARBA" id="ARBA00023244"/>
    </source>
</evidence>
<dbReference type="AlphaFoldDB" id="G2NY36"/>
<comment type="subcellular location">
    <subcellularLocation>
        <location evidence="7">Cytoplasm</location>
    </subcellularLocation>
</comment>
<comment type="caution">
    <text evidence="7">Lacks conserved residue(s) required for the propagation of feature annotation.</text>
</comment>
<comment type="similarity">
    <text evidence="2 7 9">Belongs to the uroporphyrinogen decarboxylase family.</text>
</comment>
<evidence type="ECO:0000256" key="4">
    <source>
        <dbReference type="ARBA" id="ARBA00022793"/>
    </source>
</evidence>
<dbReference type="KEGG" id="svl:Strvi_1788"/>
<dbReference type="SUPFAM" id="SSF51726">
    <property type="entry name" value="UROD/MetE-like"/>
    <property type="match status" value="1"/>
</dbReference>
<dbReference type="RefSeq" id="WP_014055036.1">
    <property type="nucleotide sequence ID" value="NC_015957.1"/>
</dbReference>
<evidence type="ECO:0000256" key="2">
    <source>
        <dbReference type="ARBA" id="ARBA00009935"/>
    </source>
</evidence>
<evidence type="ECO:0000256" key="5">
    <source>
        <dbReference type="ARBA" id="ARBA00023239"/>
    </source>
</evidence>
<dbReference type="EMBL" id="CP002994">
    <property type="protein sequence ID" value="AEM81525.1"/>
    <property type="molecule type" value="Genomic_DNA"/>
</dbReference>
<keyword evidence="7" id="KW-0963">Cytoplasm</keyword>
<dbReference type="PANTHER" id="PTHR21091">
    <property type="entry name" value="METHYLTETRAHYDROFOLATE:HOMOCYSTEINE METHYLTRANSFERASE RELATED"/>
    <property type="match status" value="1"/>
</dbReference>
<dbReference type="PROSITE" id="PS00906">
    <property type="entry name" value="UROD_1"/>
    <property type="match status" value="1"/>
</dbReference>
<sequence>MGVDMREESDVDHVAGEARPKKLLLRALAGERTERPPIWLMRQAGRYLPEYHDVREAAGGMVGLCNSPEHAVEVTLQPLRRFTLDAAILFADLPQIAAALGQTLEYRVGDGPVLTPPIRSTSDITEFLSASRLHEELAPIYETVRQLTRALPDEVTLIGYAGAPWTVATYMVEGRGGGPEHSIVKQWALSDPEGFQPLIDLLTAATIEFLDRQIQAGAEAIQLFESWAGILPDPLFQRWCVTPVAAIVAALKAKHPSVPIIAFPRGAGLAYKGFAEATGVDCVGLDSTVPVEWAAQKVQHELGRCVQGNLDPQLLVAGGPALHAETDRILNALSGGPFVFNLGHGIVKTTPPEHVAALAQQVRSWSSSPSDGGRPTVRSRSRQP</sequence>
<comment type="catalytic activity">
    <reaction evidence="7 8">
        <text>uroporphyrinogen III + 4 H(+) = coproporphyrinogen III + 4 CO2</text>
        <dbReference type="Rhea" id="RHEA:19865"/>
        <dbReference type="ChEBI" id="CHEBI:15378"/>
        <dbReference type="ChEBI" id="CHEBI:16526"/>
        <dbReference type="ChEBI" id="CHEBI:57308"/>
        <dbReference type="ChEBI" id="CHEBI:57309"/>
        <dbReference type="EC" id="4.1.1.37"/>
    </reaction>
</comment>
<comment type="function">
    <text evidence="7">Catalyzes the decarboxylation of four acetate groups of uroporphyrinogen-III to yield coproporphyrinogen-III.</text>
</comment>
<name>G2NY36_STRV4</name>
<gene>
    <name evidence="7" type="primary">hemE</name>
    <name evidence="12" type="ORF">Strvi_1788</name>
</gene>
<dbReference type="Proteomes" id="UP000008703">
    <property type="component" value="Chromosome"/>
</dbReference>
<dbReference type="HOGENOM" id="CLU_040933_0_0_11"/>
<organism evidence="12 13">
    <name type="scientific">Streptomyces violaceusniger (strain Tu 4113)</name>
    <dbReference type="NCBI Taxonomy" id="653045"/>
    <lineage>
        <taxon>Bacteria</taxon>
        <taxon>Bacillati</taxon>
        <taxon>Actinomycetota</taxon>
        <taxon>Actinomycetes</taxon>
        <taxon>Kitasatosporales</taxon>
        <taxon>Streptomycetaceae</taxon>
        <taxon>Streptomyces</taxon>
        <taxon>Streptomyces violaceusniger group</taxon>
    </lineage>
</organism>
<evidence type="ECO:0000313" key="12">
    <source>
        <dbReference type="EMBL" id="AEM81525.1"/>
    </source>
</evidence>
<comment type="subunit">
    <text evidence="7">Homodimer.</text>
</comment>